<organism evidence="1 2">
    <name type="scientific">Comamonas koreensis</name>
    <dbReference type="NCBI Taxonomy" id="160825"/>
    <lineage>
        <taxon>Bacteria</taxon>
        <taxon>Pseudomonadati</taxon>
        <taxon>Pseudomonadota</taxon>
        <taxon>Betaproteobacteria</taxon>
        <taxon>Burkholderiales</taxon>
        <taxon>Comamonadaceae</taxon>
        <taxon>Comamonas</taxon>
    </lineage>
</organism>
<evidence type="ECO:0000313" key="1">
    <source>
        <dbReference type="EMBL" id="MCD2165356.1"/>
    </source>
</evidence>
<dbReference type="Proteomes" id="UP001199260">
    <property type="component" value="Unassembled WGS sequence"/>
</dbReference>
<dbReference type="AlphaFoldDB" id="A0AAW4XV98"/>
<comment type="caution">
    <text evidence="1">The sequence shown here is derived from an EMBL/GenBank/DDBJ whole genome shotgun (WGS) entry which is preliminary data.</text>
</comment>
<reference evidence="1 2" key="1">
    <citation type="submission" date="2021-11" db="EMBL/GenBank/DDBJ databases">
        <title>Genome sequence.</title>
        <authorList>
            <person name="Sun Q."/>
        </authorList>
    </citation>
    <scope>NUCLEOTIDE SEQUENCE [LARGE SCALE GENOMIC DNA]</scope>
    <source>
        <strain evidence="1 2">KCTC 12005</strain>
    </source>
</reference>
<accession>A0AAW4XV98</accession>
<keyword evidence="2" id="KW-1185">Reference proteome</keyword>
<evidence type="ECO:0000313" key="2">
    <source>
        <dbReference type="Proteomes" id="UP001199260"/>
    </source>
</evidence>
<proteinExistence type="predicted"/>
<sequence>MDTNIYFLGNHSCVHSELLSFKHMTFKNTEENLVFILNEVESQREISKSFPEHMLGFDETIARIHEYIEEAGEYALAYELMVILLETYEFTISGLGAVKLLELGLMMKFKTTREIVSQFNLENC</sequence>
<dbReference type="EMBL" id="JAJNCT010000009">
    <property type="protein sequence ID" value="MCD2165356.1"/>
    <property type="molecule type" value="Genomic_DNA"/>
</dbReference>
<protein>
    <submittedName>
        <fullName evidence="1">Uncharacterized protein</fullName>
    </submittedName>
</protein>
<dbReference type="RefSeq" id="WP_230773934.1">
    <property type="nucleotide sequence ID" value="NZ_JAJNCT010000009.1"/>
</dbReference>
<name>A0AAW4XV98_9BURK</name>
<gene>
    <name evidence="1" type="ORF">LPW39_09440</name>
</gene>